<dbReference type="KEGG" id="pmuc:ING2E5A_0695"/>
<dbReference type="Pfam" id="PF14059">
    <property type="entry name" value="DUF4251"/>
    <property type="match status" value="1"/>
</dbReference>
<protein>
    <submittedName>
        <fullName evidence="2">Putative secreted protein</fullName>
    </submittedName>
</protein>
<dbReference type="AlphaFoldDB" id="A0A1G4G4R9"/>
<evidence type="ECO:0000313" key="3">
    <source>
        <dbReference type="Proteomes" id="UP000178485"/>
    </source>
</evidence>
<keyword evidence="3" id="KW-1185">Reference proteome</keyword>
<proteinExistence type="predicted"/>
<dbReference type="PROSITE" id="PS51257">
    <property type="entry name" value="PROKAR_LIPOPROTEIN"/>
    <property type="match status" value="1"/>
</dbReference>
<dbReference type="Gene3D" id="2.40.128.410">
    <property type="match status" value="1"/>
</dbReference>
<sequence>MKPSLLHSLIILLSILLGVTACGTAQTAAEKEAMASEVRQRVSDADFTFKATYAYPTGYRQIYLSPFYDVKVSPDTVRVYLPYYGRAYVAPIHPDEGGIKFISTDFDYQLYPGKKKGNWRVAVRTKDTGREITLNFDIWENGTVRLHVSDPNRQSISFNGKLTTASQPTP</sequence>
<accession>A0A1G4G4R9</accession>
<reference evidence="2 3" key="1">
    <citation type="submission" date="2016-08" db="EMBL/GenBank/DDBJ databases">
        <authorList>
            <person name="Seilhamer J.J."/>
        </authorList>
    </citation>
    <scope>NUCLEOTIDE SEQUENCE [LARGE SCALE GENOMIC DNA]</scope>
    <source>
        <strain evidence="2">ING2-E5A</strain>
    </source>
</reference>
<feature type="chain" id="PRO_5009603798" evidence="1">
    <location>
        <begin position="29"/>
        <end position="170"/>
    </location>
</feature>
<name>A0A1G4G4R9_9BACT</name>
<dbReference type="InterPro" id="IPR025347">
    <property type="entry name" value="DUF4251"/>
</dbReference>
<dbReference type="Proteomes" id="UP000178485">
    <property type="component" value="Chromosome i"/>
</dbReference>
<dbReference type="EMBL" id="LT608328">
    <property type="protein sequence ID" value="SCM56044.1"/>
    <property type="molecule type" value="Genomic_DNA"/>
</dbReference>
<feature type="signal peptide" evidence="1">
    <location>
        <begin position="1"/>
        <end position="28"/>
    </location>
</feature>
<keyword evidence="1" id="KW-0732">Signal</keyword>
<organism evidence="2 3">
    <name type="scientific">Petrimonas mucosa</name>
    <dbReference type="NCBI Taxonomy" id="1642646"/>
    <lineage>
        <taxon>Bacteria</taxon>
        <taxon>Pseudomonadati</taxon>
        <taxon>Bacteroidota</taxon>
        <taxon>Bacteroidia</taxon>
        <taxon>Bacteroidales</taxon>
        <taxon>Dysgonomonadaceae</taxon>
        <taxon>Petrimonas</taxon>
    </lineage>
</organism>
<evidence type="ECO:0000313" key="2">
    <source>
        <dbReference type="EMBL" id="SCM56044.1"/>
    </source>
</evidence>
<gene>
    <name evidence="2" type="ORF">ING2E5A_0695</name>
</gene>
<dbReference type="STRING" id="1642646.ING2E5A_0695"/>
<evidence type="ECO:0000256" key="1">
    <source>
        <dbReference type="SAM" id="SignalP"/>
    </source>
</evidence>